<dbReference type="Gene3D" id="3.30.1360.200">
    <property type="match status" value="1"/>
</dbReference>
<dbReference type="Pfam" id="PF22599">
    <property type="entry name" value="SecDF_P1_head"/>
    <property type="match status" value="1"/>
</dbReference>
<dbReference type="Gene3D" id="1.20.1640.10">
    <property type="entry name" value="Multidrug efflux transporter AcrB transmembrane domain"/>
    <property type="match status" value="1"/>
</dbReference>
<keyword evidence="3" id="KW-1003">Cell membrane</keyword>
<feature type="transmembrane region" description="Helical" evidence="9">
    <location>
        <begin position="492"/>
        <end position="513"/>
    </location>
</feature>
<dbReference type="AlphaFoldDB" id="A0A381PG84"/>
<feature type="transmembrane region" description="Helical" evidence="9">
    <location>
        <begin position="570"/>
        <end position="589"/>
    </location>
</feature>
<evidence type="ECO:0000259" key="10">
    <source>
        <dbReference type="Pfam" id="PF02355"/>
    </source>
</evidence>
<dbReference type="FunFam" id="1.20.1640.10:FF:000004">
    <property type="entry name" value="Protein translocase subunit SecD"/>
    <property type="match status" value="1"/>
</dbReference>
<evidence type="ECO:0000256" key="7">
    <source>
        <dbReference type="ARBA" id="ARBA00023010"/>
    </source>
</evidence>
<evidence type="ECO:0000256" key="1">
    <source>
        <dbReference type="ARBA" id="ARBA00004651"/>
    </source>
</evidence>
<evidence type="ECO:0000256" key="4">
    <source>
        <dbReference type="ARBA" id="ARBA00022692"/>
    </source>
</evidence>
<dbReference type="NCBIfam" id="TIGR00916">
    <property type="entry name" value="2A0604s01"/>
    <property type="match status" value="1"/>
</dbReference>
<evidence type="ECO:0000259" key="11">
    <source>
        <dbReference type="Pfam" id="PF21760"/>
    </source>
</evidence>
<dbReference type="InterPro" id="IPR048634">
    <property type="entry name" value="SecD_SecF_C"/>
</dbReference>
<evidence type="ECO:0000256" key="5">
    <source>
        <dbReference type="ARBA" id="ARBA00022927"/>
    </source>
</evidence>
<evidence type="ECO:0008006" key="14">
    <source>
        <dbReference type="Google" id="ProtNLM"/>
    </source>
</evidence>
<sequence length="603" mass="66690">MNNKLRTRLLLILFIFGLGIYSLWPTIKYQLLSDTEKNNLSKDEVEYLEKNTIKQGLDLKGGIYIVLEVDLPQLVNNLAKNKDKKFDIFLNDLKDGYTNNSVDFFELFDSKATNQDLKLPRYFITYGKTKDQIIEQLQFEANDSINRIIEIIQNRVDQFGVSEPTIQKQGNDRVMIELAGIQDSERARGLLQSTALLELMIVKDVESTNTIIRQIDNLSSSENQIGIKSQNDNATNVGDLFSSDNEVNDLQFSSLLLGIGSDLAVDEENLEQLNSILSQDNVKQLLEATGSNFLFSNSSKTFLNDFGEEEEVYIIYHLANNAELTGGVIENAQVRLSQSGVTAGQPIVQMEMSSTGSREWARITGANIKKRIAIVLDKKVHMAPVINSQIFGGATVIEGLDSVEEAEDIAIVLRAGALPVPVTIIDQKIVGPSLGADSVRQGTSSILIGLVLVILFIIFYYRMSGFIASFSLIWTLILLLGILALLQATLTLPGIAGLILTVGMSIDANVIIFERIREELRKGKTVRSAIDAGYQRAITTIVDANLTTGIAAGILYQYGTGPIKGFATVLFWGIVVSMFTAIIVTRFLFDFTTSRKNLEKLSI</sequence>
<dbReference type="InterPro" id="IPR022813">
    <property type="entry name" value="SecD/SecF_arch_bac"/>
</dbReference>
<dbReference type="GO" id="GO:0005886">
    <property type="term" value="C:plasma membrane"/>
    <property type="evidence" value="ECO:0007669"/>
    <property type="project" value="UniProtKB-SubCell"/>
</dbReference>
<dbReference type="SUPFAM" id="SSF82866">
    <property type="entry name" value="Multidrug efflux transporter AcrB transmembrane domain"/>
    <property type="match status" value="1"/>
</dbReference>
<keyword evidence="8 9" id="KW-0472">Membrane</keyword>
<name>A0A381PG84_9ZZZZ</name>
<dbReference type="HAMAP" id="MF_01463_B">
    <property type="entry name" value="SecD_B"/>
    <property type="match status" value="1"/>
</dbReference>
<evidence type="ECO:0000256" key="3">
    <source>
        <dbReference type="ARBA" id="ARBA00022475"/>
    </source>
</evidence>
<dbReference type="InterPro" id="IPR054384">
    <property type="entry name" value="SecDF_P1_head"/>
</dbReference>
<feature type="transmembrane region" description="Helical" evidence="9">
    <location>
        <begin position="442"/>
        <end position="461"/>
    </location>
</feature>
<dbReference type="PRINTS" id="PR00702">
    <property type="entry name" value="ACRIFLAVINRP"/>
</dbReference>
<keyword evidence="2" id="KW-0813">Transport</keyword>
<evidence type="ECO:0000256" key="9">
    <source>
        <dbReference type="SAM" id="Phobius"/>
    </source>
</evidence>
<feature type="domain" description="Protein export membrane protein SecD/SecF C-terminal" evidence="10">
    <location>
        <begin position="423"/>
        <end position="585"/>
    </location>
</feature>
<dbReference type="Gene3D" id="3.30.70.3220">
    <property type="match status" value="1"/>
</dbReference>
<evidence type="ECO:0000313" key="13">
    <source>
        <dbReference type="EMBL" id="SUZ65227.1"/>
    </source>
</evidence>
<evidence type="ECO:0000256" key="8">
    <source>
        <dbReference type="ARBA" id="ARBA00023136"/>
    </source>
</evidence>
<reference evidence="13" key="1">
    <citation type="submission" date="2018-05" db="EMBL/GenBank/DDBJ databases">
        <authorList>
            <person name="Lanie J.A."/>
            <person name="Ng W.-L."/>
            <person name="Kazmierczak K.M."/>
            <person name="Andrzejewski T.M."/>
            <person name="Davidsen T.M."/>
            <person name="Wayne K.J."/>
            <person name="Tettelin H."/>
            <person name="Glass J.I."/>
            <person name="Rusch D."/>
            <person name="Podicherti R."/>
            <person name="Tsui H.-C.T."/>
            <person name="Winkler M.E."/>
        </authorList>
    </citation>
    <scope>NUCLEOTIDE SEQUENCE</scope>
</reference>
<dbReference type="InterPro" id="IPR001036">
    <property type="entry name" value="Acrflvin-R"/>
</dbReference>
<organism evidence="13">
    <name type="scientific">marine metagenome</name>
    <dbReference type="NCBI Taxonomy" id="408172"/>
    <lineage>
        <taxon>unclassified sequences</taxon>
        <taxon>metagenomes</taxon>
        <taxon>ecological metagenomes</taxon>
    </lineage>
</organism>
<proteinExistence type="inferred from homology"/>
<keyword evidence="4 9" id="KW-0812">Transmembrane</keyword>
<dbReference type="NCBIfam" id="TIGR01129">
    <property type="entry name" value="secD"/>
    <property type="match status" value="1"/>
</dbReference>
<gene>
    <name evidence="13" type="ORF">METZ01_LOCUS18081</name>
</gene>
<dbReference type="GO" id="GO:0015450">
    <property type="term" value="F:protein-transporting ATPase activity"/>
    <property type="evidence" value="ECO:0007669"/>
    <property type="project" value="InterPro"/>
</dbReference>
<feature type="transmembrane region" description="Helical" evidence="9">
    <location>
        <begin position="466"/>
        <end position="486"/>
    </location>
</feature>
<keyword evidence="7" id="KW-0811">Translocation</keyword>
<evidence type="ECO:0000256" key="6">
    <source>
        <dbReference type="ARBA" id="ARBA00022989"/>
    </source>
</evidence>
<feature type="transmembrane region" description="Helical" evidence="9">
    <location>
        <begin position="534"/>
        <end position="558"/>
    </location>
</feature>
<feature type="domain" description="SecDF P1 head subdomain" evidence="12">
    <location>
        <begin position="316"/>
        <end position="420"/>
    </location>
</feature>
<dbReference type="Pfam" id="PF21760">
    <property type="entry name" value="SecD_1st"/>
    <property type="match status" value="1"/>
</dbReference>
<protein>
    <recommendedName>
        <fullName evidence="14">Protein translocase subunit SecD</fullName>
    </recommendedName>
</protein>
<comment type="subcellular location">
    <subcellularLocation>
        <location evidence="1">Cell membrane</location>
        <topology evidence="1">Multi-pass membrane protein</topology>
    </subcellularLocation>
</comment>
<evidence type="ECO:0000259" key="12">
    <source>
        <dbReference type="Pfam" id="PF22599"/>
    </source>
</evidence>
<dbReference type="PANTHER" id="PTHR30081:SF1">
    <property type="entry name" value="PROTEIN TRANSLOCASE SUBUNIT SECD"/>
    <property type="match status" value="1"/>
</dbReference>
<accession>A0A381PG84</accession>
<dbReference type="PANTHER" id="PTHR30081">
    <property type="entry name" value="PROTEIN-EXPORT MEMBRANE PROTEIN SEC"/>
    <property type="match status" value="1"/>
</dbReference>
<dbReference type="GO" id="GO:0006886">
    <property type="term" value="P:intracellular protein transport"/>
    <property type="evidence" value="ECO:0007669"/>
    <property type="project" value="InterPro"/>
</dbReference>
<dbReference type="InterPro" id="IPR005791">
    <property type="entry name" value="SecD"/>
</dbReference>
<dbReference type="InterPro" id="IPR048631">
    <property type="entry name" value="SecD_1st"/>
</dbReference>
<dbReference type="InterPro" id="IPR055344">
    <property type="entry name" value="SecD_SecF_C_bact"/>
</dbReference>
<keyword evidence="6 9" id="KW-1133">Transmembrane helix</keyword>
<dbReference type="Pfam" id="PF02355">
    <property type="entry name" value="SecD_SecF_C"/>
    <property type="match status" value="1"/>
</dbReference>
<dbReference type="EMBL" id="UINC01000953">
    <property type="protein sequence ID" value="SUZ65227.1"/>
    <property type="molecule type" value="Genomic_DNA"/>
</dbReference>
<evidence type="ECO:0000256" key="2">
    <source>
        <dbReference type="ARBA" id="ARBA00022448"/>
    </source>
</evidence>
<feature type="domain" description="Protein translocase subunit SecDF P1" evidence="11">
    <location>
        <begin position="146"/>
        <end position="203"/>
    </location>
</feature>
<keyword evidence="5" id="KW-0653">Protein transport</keyword>